<evidence type="ECO:0000313" key="2">
    <source>
        <dbReference type="EMBL" id="SKB70443.1"/>
    </source>
</evidence>
<dbReference type="RefSeq" id="WP_139375264.1">
    <property type="nucleotide sequence ID" value="NZ_FUZF01000007.1"/>
</dbReference>
<feature type="transmembrane region" description="Helical" evidence="1">
    <location>
        <begin position="105"/>
        <end position="126"/>
    </location>
</feature>
<evidence type="ECO:0000256" key="1">
    <source>
        <dbReference type="SAM" id="Phobius"/>
    </source>
</evidence>
<proteinExistence type="predicted"/>
<protein>
    <submittedName>
        <fullName evidence="2">Uncharacterized protein</fullName>
    </submittedName>
</protein>
<dbReference type="EMBL" id="FUZF01000007">
    <property type="protein sequence ID" value="SKB70443.1"/>
    <property type="molecule type" value="Genomic_DNA"/>
</dbReference>
<dbReference type="Proteomes" id="UP000190150">
    <property type="component" value="Unassembled WGS sequence"/>
</dbReference>
<feature type="transmembrane region" description="Helical" evidence="1">
    <location>
        <begin position="76"/>
        <end position="93"/>
    </location>
</feature>
<keyword evidence="1" id="KW-1133">Transmembrane helix</keyword>
<keyword evidence="1" id="KW-0812">Transmembrane</keyword>
<keyword evidence="3" id="KW-1185">Reference proteome</keyword>
<sequence length="167" mass="19435">MKRVPLLSHYFRWIGLALIFCFIVLSLINLLVEKQWIVISVNSFGGTSSVLDYSFPMFALVSQAGYFKIIETDMNLTLNLLSIQVGLTFIAFSRNKIEDEMINSIRLYSWSWAVISSVVFMILATLFVYDGYYLVISFHYLTILLLIYNLIFHTSIYKLNRRASREE</sequence>
<accession>A0A1T5DG28</accession>
<dbReference type="OrthoDB" id="894278at2"/>
<feature type="transmembrane region" description="Helical" evidence="1">
    <location>
        <begin position="132"/>
        <end position="152"/>
    </location>
</feature>
<dbReference type="AlphaFoldDB" id="A0A1T5DG28"/>
<dbReference type="STRING" id="1513896.SAMN05660841_01931"/>
<reference evidence="3" key="1">
    <citation type="submission" date="2017-02" db="EMBL/GenBank/DDBJ databases">
        <authorList>
            <person name="Varghese N."/>
            <person name="Submissions S."/>
        </authorList>
    </citation>
    <scope>NUCLEOTIDE SEQUENCE [LARGE SCALE GENOMIC DNA]</scope>
    <source>
        <strain evidence="3">DSM 24091</strain>
    </source>
</reference>
<keyword evidence="1" id="KW-0472">Membrane</keyword>
<organism evidence="2 3">
    <name type="scientific">Sphingobacterium nematocida</name>
    <dbReference type="NCBI Taxonomy" id="1513896"/>
    <lineage>
        <taxon>Bacteria</taxon>
        <taxon>Pseudomonadati</taxon>
        <taxon>Bacteroidota</taxon>
        <taxon>Sphingobacteriia</taxon>
        <taxon>Sphingobacteriales</taxon>
        <taxon>Sphingobacteriaceae</taxon>
        <taxon>Sphingobacterium</taxon>
    </lineage>
</organism>
<name>A0A1T5DG28_9SPHI</name>
<evidence type="ECO:0000313" key="3">
    <source>
        <dbReference type="Proteomes" id="UP000190150"/>
    </source>
</evidence>
<feature type="transmembrane region" description="Helical" evidence="1">
    <location>
        <begin position="12"/>
        <end position="32"/>
    </location>
</feature>
<gene>
    <name evidence="2" type="ORF">SAMN05660841_01931</name>
</gene>